<sequence>MTSNKICIERIGEGEYAIGESRVKITDGAYIVYHVIAIGEQTAEVSAAHGELIKETLSKSNKKVQFLIDLNHCGKNSPQARDCWRTYSLLETTTKVAIFGMHPVSRMIASFVMGKISKIEHYRFFSTEDEARDWFNE</sequence>
<gene>
    <name evidence="1" type="ORF">OM075_19580</name>
</gene>
<protein>
    <recommendedName>
        <fullName evidence="3">STAS/SEC14 domain-containing protein</fullName>
    </recommendedName>
</protein>
<evidence type="ECO:0000313" key="1">
    <source>
        <dbReference type="EMBL" id="MCW3788680.1"/>
    </source>
</evidence>
<comment type="caution">
    <text evidence="1">The sequence shown here is derived from an EMBL/GenBank/DDBJ whole genome shotgun (WGS) entry which is preliminary data.</text>
</comment>
<accession>A0AAE3M8T1</accession>
<organism evidence="1 2">
    <name type="scientific">Plebeiibacterium sediminum</name>
    <dbReference type="NCBI Taxonomy" id="2992112"/>
    <lineage>
        <taxon>Bacteria</taxon>
        <taxon>Pseudomonadati</taxon>
        <taxon>Bacteroidota</taxon>
        <taxon>Bacteroidia</taxon>
        <taxon>Marinilabiliales</taxon>
        <taxon>Marinilabiliaceae</taxon>
        <taxon>Plebeiibacterium</taxon>
    </lineage>
</organism>
<dbReference type="AlphaFoldDB" id="A0AAE3M8T1"/>
<dbReference type="Gene3D" id="3.40.970.30">
    <property type="entry name" value="yp_829618.1 like domains"/>
    <property type="match status" value="1"/>
</dbReference>
<keyword evidence="2" id="KW-1185">Reference proteome</keyword>
<dbReference type="Proteomes" id="UP001209229">
    <property type="component" value="Unassembled WGS sequence"/>
</dbReference>
<name>A0AAE3M8T1_9BACT</name>
<dbReference type="EMBL" id="JAPDPJ010000061">
    <property type="protein sequence ID" value="MCW3788680.1"/>
    <property type="molecule type" value="Genomic_DNA"/>
</dbReference>
<evidence type="ECO:0000313" key="2">
    <source>
        <dbReference type="Proteomes" id="UP001209229"/>
    </source>
</evidence>
<dbReference type="RefSeq" id="WP_301192237.1">
    <property type="nucleotide sequence ID" value="NZ_JAPDPJ010000061.1"/>
</dbReference>
<evidence type="ECO:0008006" key="3">
    <source>
        <dbReference type="Google" id="ProtNLM"/>
    </source>
</evidence>
<proteinExistence type="predicted"/>
<dbReference type="InterPro" id="IPR021866">
    <property type="entry name" value="SpoIIAA-like"/>
</dbReference>
<reference evidence="1" key="1">
    <citation type="submission" date="2022-10" db="EMBL/GenBank/DDBJ databases">
        <authorList>
            <person name="Yu W.X."/>
        </authorList>
    </citation>
    <scope>NUCLEOTIDE SEQUENCE</scope>
    <source>
        <strain evidence="1">AAT</strain>
    </source>
</reference>
<dbReference type="Pfam" id="PF11964">
    <property type="entry name" value="SpoIIAA-like"/>
    <property type="match status" value="1"/>
</dbReference>